<gene>
    <name evidence="2" type="ORF">C2E20_2638</name>
</gene>
<keyword evidence="1" id="KW-0732">Signal</keyword>
<dbReference type="Proteomes" id="UP000239649">
    <property type="component" value="Unassembled WGS sequence"/>
</dbReference>
<comment type="caution">
    <text evidence="2">The sequence shown here is derived from an EMBL/GenBank/DDBJ whole genome shotgun (WGS) entry which is preliminary data.</text>
</comment>
<evidence type="ECO:0000313" key="2">
    <source>
        <dbReference type="EMBL" id="PSC74134.1"/>
    </source>
</evidence>
<reference evidence="2 3" key="1">
    <citation type="journal article" date="2018" name="Plant J.">
        <title>Genome sequences of Chlorella sorokiniana UTEX 1602 and Micractinium conductrix SAG 241.80: implications to maltose excretion by a green alga.</title>
        <authorList>
            <person name="Arriola M.B."/>
            <person name="Velmurugan N."/>
            <person name="Zhang Y."/>
            <person name="Plunkett M.H."/>
            <person name="Hondzo H."/>
            <person name="Barney B.M."/>
        </authorList>
    </citation>
    <scope>NUCLEOTIDE SEQUENCE [LARGE SCALE GENOMIC DNA]</scope>
    <source>
        <strain evidence="2 3">SAG 241.80</strain>
    </source>
</reference>
<name>A0A2P6VJ84_9CHLO</name>
<keyword evidence="3" id="KW-1185">Reference proteome</keyword>
<feature type="signal peptide" evidence="1">
    <location>
        <begin position="1"/>
        <end position="25"/>
    </location>
</feature>
<sequence>MLPTLARSALALALALLLALPPALAAAVPLRLHARHLAQLPLPTPIVKLAPCNDAVELTCSGGAAPSICCNKLNFACGTRSDTGGPRCRVCPQLCVFTCDGAHVCGRDAADGCFKCLPKTASTTSTTGSTTSSTTSTGTGTLGSALACSATRPCAAGKVCAGGACRPDPCATTTCGAAQKCTVVVAGTTATAKCETACAPACTGTKVCQKVAGKWKCVKPPAKARRLAQPGQGVRGA</sequence>
<dbReference type="AlphaFoldDB" id="A0A2P6VJ84"/>
<protein>
    <submittedName>
        <fullName evidence="2">Tryptophan synthase alpha chain</fullName>
    </submittedName>
</protein>
<dbReference type="OrthoDB" id="10346006at2759"/>
<feature type="chain" id="PRO_5015126076" evidence="1">
    <location>
        <begin position="26"/>
        <end position="237"/>
    </location>
</feature>
<evidence type="ECO:0000256" key="1">
    <source>
        <dbReference type="SAM" id="SignalP"/>
    </source>
</evidence>
<proteinExistence type="predicted"/>
<accession>A0A2P6VJ84</accession>
<dbReference type="EMBL" id="LHPF02000005">
    <property type="protein sequence ID" value="PSC74134.1"/>
    <property type="molecule type" value="Genomic_DNA"/>
</dbReference>
<organism evidence="2 3">
    <name type="scientific">Micractinium conductrix</name>
    <dbReference type="NCBI Taxonomy" id="554055"/>
    <lineage>
        <taxon>Eukaryota</taxon>
        <taxon>Viridiplantae</taxon>
        <taxon>Chlorophyta</taxon>
        <taxon>core chlorophytes</taxon>
        <taxon>Trebouxiophyceae</taxon>
        <taxon>Chlorellales</taxon>
        <taxon>Chlorellaceae</taxon>
        <taxon>Chlorella clade</taxon>
        <taxon>Micractinium</taxon>
    </lineage>
</organism>
<evidence type="ECO:0000313" key="3">
    <source>
        <dbReference type="Proteomes" id="UP000239649"/>
    </source>
</evidence>